<evidence type="ECO:0000313" key="1">
    <source>
        <dbReference type="EMBL" id="WAQ89633.1"/>
    </source>
</evidence>
<accession>A0ABY7CWG0</accession>
<protein>
    <submittedName>
        <fullName evidence="1">Uncharacterized protein</fullName>
    </submittedName>
</protein>
<proteinExistence type="predicted"/>
<gene>
    <name evidence="1" type="ORF">PtA15_11A323</name>
</gene>
<dbReference type="RefSeq" id="XP_053025188.1">
    <property type="nucleotide sequence ID" value="XM_053161220.1"/>
</dbReference>
<name>A0ABY7CWG0_9BASI</name>
<sequence length="89" mass="10716">MSQEDLNQWDLEIDEKISHYQKPRTFPHAIPYALCTLLLQRRGDKKFRTRIKDMVEVIWSKFPSQAELVDEQWASEIYHPYMGLSSQFR</sequence>
<evidence type="ECO:0000313" key="2">
    <source>
        <dbReference type="Proteomes" id="UP001164743"/>
    </source>
</evidence>
<reference evidence="1" key="1">
    <citation type="submission" date="2022-10" db="EMBL/GenBank/DDBJ databases">
        <title>Puccinia triticina Genome sequencing and assembly.</title>
        <authorList>
            <person name="Li C."/>
        </authorList>
    </citation>
    <scope>NUCLEOTIDE SEQUENCE</scope>
    <source>
        <strain evidence="1">Pt15</strain>
    </source>
</reference>
<organism evidence="1 2">
    <name type="scientific">Puccinia triticina</name>
    <dbReference type="NCBI Taxonomy" id="208348"/>
    <lineage>
        <taxon>Eukaryota</taxon>
        <taxon>Fungi</taxon>
        <taxon>Dikarya</taxon>
        <taxon>Basidiomycota</taxon>
        <taxon>Pucciniomycotina</taxon>
        <taxon>Pucciniomycetes</taxon>
        <taxon>Pucciniales</taxon>
        <taxon>Pucciniaceae</taxon>
        <taxon>Puccinia</taxon>
    </lineage>
</organism>
<keyword evidence="2" id="KW-1185">Reference proteome</keyword>
<dbReference type="GeneID" id="77802115"/>
<dbReference type="Proteomes" id="UP001164743">
    <property type="component" value="Chromosome 11A"/>
</dbReference>
<dbReference type="EMBL" id="CP110431">
    <property type="protein sequence ID" value="WAQ89633.1"/>
    <property type="molecule type" value="Genomic_DNA"/>
</dbReference>